<sequence length="43" mass="4982">MMNIDDAQWFFPRAPYKADSGKGYSWFSGTDETGWDIEKTKFG</sequence>
<accession>A0A383CTY0</accession>
<protein>
    <submittedName>
        <fullName evidence="1">Uncharacterized protein</fullName>
    </submittedName>
</protein>
<dbReference type="EMBL" id="UINC01211771">
    <property type="protein sequence ID" value="SVE35806.1"/>
    <property type="molecule type" value="Genomic_DNA"/>
</dbReference>
<gene>
    <name evidence="1" type="ORF">METZ01_LOCUS488660</name>
</gene>
<organism evidence="1">
    <name type="scientific">marine metagenome</name>
    <dbReference type="NCBI Taxonomy" id="408172"/>
    <lineage>
        <taxon>unclassified sequences</taxon>
        <taxon>metagenomes</taxon>
        <taxon>ecological metagenomes</taxon>
    </lineage>
</organism>
<reference evidence="1" key="1">
    <citation type="submission" date="2018-05" db="EMBL/GenBank/DDBJ databases">
        <authorList>
            <person name="Lanie J.A."/>
            <person name="Ng W.-L."/>
            <person name="Kazmierczak K.M."/>
            <person name="Andrzejewski T.M."/>
            <person name="Davidsen T.M."/>
            <person name="Wayne K.J."/>
            <person name="Tettelin H."/>
            <person name="Glass J.I."/>
            <person name="Rusch D."/>
            <person name="Podicherti R."/>
            <person name="Tsui H.-C.T."/>
            <person name="Winkler M.E."/>
        </authorList>
    </citation>
    <scope>NUCLEOTIDE SEQUENCE</scope>
</reference>
<proteinExistence type="predicted"/>
<feature type="non-terminal residue" evidence="1">
    <location>
        <position position="43"/>
    </location>
</feature>
<evidence type="ECO:0000313" key="1">
    <source>
        <dbReference type="EMBL" id="SVE35806.1"/>
    </source>
</evidence>
<name>A0A383CTY0_9ZZZZ</name>
<dbReference type="AlphaFoldDB" id="A0A383CTY0"/>